<dbReference type="EMBL" id="CAUYUJ010011852">
    <property type="protein sequence ID" value="CAK0832704.1"/>
    <property type="molecule type" value="Genomic_DNA"/>
</dbReference>
<gene>
    <name evidence="2" type="ORF">PCOR1329_LOCUS30654</name>
</gene>
<sequence length="101" mass="10441">APGALRRLRLGQGAAVRAGAAPPGGRVHVPLGMVLAGGAGPAALRARKGPVHGRVRLVPGGHRRRHAVRGPARPAHCRVVAGRQRRRRGREVGHDLPASPA</sequence>
<protein>
    <submittedName>
        <fullName evidence="2">Uncharacterized protein</fullName>
    </submittedName>
</protein>
<name>A0ABN9SLU0_9DINO</name>
<proteinExistence type="predicted"/>
<accession>A0ABN9SLU0</accession>
<evidence type="ECO:0000313" key="2">
    <source>
        <dbReference type="EMBL" id="CAK0832704.1"/>
    </source>
</evidence>
<feature type="non-terminal residue" evidence="2">
    <location>
        <position position="1"/>
    </location>
</feature>
<comment type="caution">
    <text evidence="2">The sequence shown here is derived from an EMBL/GenBank/DDBJ whole genome shotgun (WGS) entry which is preliminary data.</text>
</comment>
<keyword evidence="3" id="KW-1185">Reference proteome</keyword>
<organism evidence="2 3">
    <name type="scientific">Prorocentrum cordatum</name>
    <dbReference type="NCBI Taxonomy" id="2364126"/>
    <lineage>
        <taxon>Eukaryota</taxon>
        <taxon>Sar</taxon>
        <taxon>Alveolata</taxon>
        <taxon>Dinophyceae</taxon>
        <taxon>Prorocentrales</taxon>
        <taxon>Prorocentraceae</taxon>
        <taxon>Prorocentrum</taxon>
    </lineage>
</organism>
<reference evidence="2" key="1">
    <citation type="submission" date="2023-10" db="EMBL/GenBank/DDBJ databases">
        <authorList>
            <person name="Chen Y."/>
            <person name="Shah S."/>
            <person name="Dougan E. K."/>
            <person name="Thang M."/>
            <person name="Chan C."/>
        </authorList>
    </citation>
    <scope>NUCLEOTIDE SEQUENCE [LARGE SCALE GENOMIC DNA]</scope>
</reference>
<evidence type="ECO:0000313" key="3">
    <source>
        <dbReference type="Proteomes" id="UP001189429"/>
    </source>
</evidence>
<evidence type="ECO:0000256" key="1">
    <source>
        <dbReference type="SAM" id="MobiDB-lite"/>
    </source>
</evidence>
<dbReference type="Proteomes" id="UP001189429">
    <property type="component" value="Unassembled WGS sequence"/>
</dbReference>
<feature type="region of interest" description="Disordered" evidence="1">
    <location>
        <begin position="82"/>
        <end position="101"/>
    </location>
</feature>
<feature type="non-terminal residue" evidence="2">
    <location>
        <position position="101"/>
    </location>
</feature>